<evidence type="ECO:0000256" key="2">
    <source>
        <dbReference type="ARBA" id="ARBA00022475"/>
    </source>
</evidence>
<dbReference type="Proteomes" id="UP000695022">
    <property type="component" value="Unplaced"/>
</dbReference>
<keyword evidence="6 13" id="KW-0472">Membrane</keyword>
<evidence type="ECO:0000256" key="5">
    <source>
        <dbReference type="ARBA" id="ARBA00023040"/>
    </source>
</evidence>
<evidence type="ECO:0000256" key="8">
    <source>
        <dbReference type="ARBA" id="ARBA00023170"/>
    </source>
</evidence>
<accession>A0ABM1EZ76</accession>
<feature type="transmembrane region" description="Helical" evidence="13">
    <location>
        <begin position="285"/>
        <end position="309"/>
    </location>
</feature>
<keyword evidence="5 11" id="KW-0297">G-protein coupled receptor</keyword>
<dbReference type="InterPro" id="IPR017452">
    <property type="entry name" value="GPCR_Rhodpsn_7TM"/>
</dbReference>
<dbReference type="Gene3D" id="1.20.1070.10">
    <property type="entry name" value="Rhodopsin 7-helix transmembrane proteins"/>
    <property type="match status" value="1"/>
</dbReference>
<feature type="transmembrane region" description="Helical" evidence="13">
    <location>
        <begin position="76"/>
        <end position="100"/>
    </location>
</feature>
<evidence type="ECO:0000256" key="12">
    <source>
        <dbReference type="SAM" id="MobiDB-lite"/>
    </source>
</evidence>
<comment type="similarity">
    <text evidence="11">Belongs to the G-protein coupled receptor 1 family.</text>
</comment>
<evidence type="ECO:0000313" key="16">
    <source>
        <dbReference type="RefSeq" id="XP_014677497.1"/>
    </source>
</evidence>
<dbReference type="PROSITE" id="PS00237">
    <property type="entry name" value="G_PROTEIN_RECEP_F1_1"/>
    <property type="match status" value="1"/>
</dbReference>
<feature type="domain" description="G-protein coupled receptors family 1 profile" evidence="14">
    <location>
        <begin position="55"/>
        <end position="306"/>
    </location>
</feature>
<gene>
    <name evidence="16" type="primary">LOC106817353</name>
</gene>
<comment type="subcellular location">
    <subcellularLocation>
        <location evidence="1">Cell membrane</location>
        <topology evidence="1">Multi-pass membrane protein</topology>
    </subcellularLocation>
</comment>
<feature type="transmembrane region" description="Helical" evidence="13">
    <location>
        <begin position="200"/>
        <end position="227"/>
    </location>
</feature>
<evidence type="ECO:0000256" key="7">
    <source>
        <dbReference type="ARBA" id="ARBA00023139"/>
    </source>
</evidence>
<dbReference type="PRINTS" id="PR00237">
    <property type="entry name" value="GPCRRHODOPSN"/>
</dbReference>
<dbReference type="SUPFAM" id="SSF81321">
    <property type="entry name" value="Family A G protein-coupled receptor-like"/>
    <property type="match status" value="1"/>
</dbReference>
<feature type="compositionally biased region" description="Polar residues" evidence="12">
    <location>
        <begin position="394"/>
        <end position="407"/>
    </location>
</feature>
<keyword evidence="4 13" id="KW-1133">Transmembrane helix</keyword>
<feature type="region of interest" description="Disordered" evidence="12">
    <location>
        <begin position="334"/>
        <end position="407"/>
    </location>
</feature>
<sequence length="407" mass="45596">MYAPDPNCTLLDDGGNQTLPLHCNDTMGPPSLFIIIMTNMNIVIYAIIFVLGIIGNSLVIYVVYRFAKMKTVTNMYIMNLAMADQLFLLSIPLLIHTSLIGKWSFGTPLCKIYMVFSSVNMYTSSLFLLVMSSDRYLAVCQPVRSVKWRTPLHAKLVCGFVWTMSILVMIPIALYARTTDEYHCGVLWPSSQLVRAESAFIWYSFLLGFGIPVSLTLIFYVMVLSKLKRLGPKSESRSKAKKKSHRKVTKMVMTVITVYICCWFPYWVMQIVITLGNPVDTNVQLVIIVLIYSLAYANSGMNPILYAFLSDNFKKSFIKAFKCAATSDGLNNETSVFPTRGSRNKGNSKRRRGVDSDEEDDIESTHVTSLHGKSRESVNDNSATPLADMKNGRNHSIGTPNSDATPL</sequence>
<evidence type="ECO:0000256" key="1">
    <source>
        <dbReference type="ARBA" id="ARBA00004651"/>
    </source>
</evidence>
<evidence type="ECO:0000256" key="4">
    <source>
        <dbReference type="ARBA" id="ARBA00022989"/>
    </source>
</evidence>
<dbReference type="SMART" id="SM01381">
    <property type="entry name" value="7TM_GPCR_Srsx"/>
    <property type="match status" value="1"/>
</dbReference>
<dbReference type="Pfam" id="PF00001">
    <property type="entry name" value="7tm_1"/>
    <property type="match status" value="1"/>
</dbReference>
<dbReference type="RefSeq" id="XP_014677497.1">
    <property type="nucleotide sequence ID" value="XM_014822011.1"/>
</dbReference>
<dbReference type="InterPro" id="IPR000276">
    <property type="entry name" value="GPCR_Rhodpsn"/>
</dbReference>
<evidence type="ECO:0000256" key="11">
    <source>
        <dbReference type="RuleBase" id="RU000688"/>
    </source>
</evidence>
<evidence type="ECO:0000256" key="6">
    <source>
        <dbReference type="ARBA" id="ARBA00023136"/>
    </source>
</evidence>
<keyword evidence="10" id="KW-0449">Lipoprotein</keyword>
<evidence type="ECO:0000256" key="10">
    <source>
        <dbReference type="ARBA" id="ARBA00023288"/>
    </source>
</evidence>
<protein>
    <submittedName>
        <fullName evidence="16">Somatostatin receptor type 2-like</fullName>
    </submittedName>
</protein>
<dbReference type="PROSITE" id="PS50262">
    <property type="entry name" value="G_PROTEIN_RECEP_F1_2"/>
    <property type="match status" value="1"/>
</dbReference>
<dbReference type="InterPro" id="IPR001418">
    <property type="entry name" value="Opioid_rcpt"/>
</dbReference>
<dbReference type="PANTHER" id="PTHR24229">
    <property type="entry name" value="NEUROPEPTIDES RECEPTOR"/>
    <property type="match status" value="1"/>
</dbReference>
<keyword evidence="2" id="KW-1003">Cell membrane</keyword>
<keyword evidence="7" id="KW-0564">Palmitate</keyword>
<keyword evidence="9 11" id="KW-0807">Transducer</keyword>
<keyword evidence="15" id="KW-1185">Reference proteome</keyword>
<feature type="transmembrane region" description="Helical" evidence="13">
    <location>
        <begin position="248"/>
        <end position="273"/>
    </location>
</feature>
<dbReference type="GeneID" id="106817353"/>
<organism evidence="15 16">
    <name type="scientific">Priapulus caudatus</name>
    <name type="common">Priapulid worm</name>
    <dbReference type="NCBI Taxonomy" id="37621"/>
    <lineage>
        <taxon>Eukaryota</taxon>
        <taxon>Metazoa</taxon>
        <taxon>Ecdysozoa</taxon>
        <taxon>Scalidophora</taxon>
        <taxon>Priapulida</taxon>
        <taxon>Priapulimorpha</taxon>
        <taxon>Priapulimorphida</taxon>
        <taxon>Priapulidae</taxon>
        <taxon>Priapulus</taxon>
    </lineage>
</organism>
<dbReference type="PANTHER" id="PTHR24229:SF40">
    <property type="entry name" value="ALLATOSTATIN C RECEPTOR 1-RELATED"/>
    <property type="match status" value="1"/>
</dbReference>
<name>A0ABM1EZ76_PRICU</name>
<feature type="transmembrane region" description="Helical" evidence="13">
    <location>
        <begin position="112"/>
        <end position="131"/>
    </location>
</feature>
<evidence type="ECO:0000256" key="3">
    <source>
        <dbReference type="ARBA" id="ARBA00022692"/>
    </source>
</evidence>
<dbReference type="PRINTS" id="PR00384">
    <property type="entry name" value="OPIOIDR"/>
</dbReference>
<keyword evidence="8 11" id="KW-0675">Receptor</keyword>
<evidence type="ECO:0000256" key="13">
    <source>
        <dbReference type="SAM" id="Phobius"/>
    </source>
</evidence>
<evidence type="ECO:0000256" key="9">
    <source>
        <dbReference type="ARBA" id="ARBA00023224"/>
    </source>
</evidence>
<feature type="transmembrane region" description="Helical" evidence="13">
    <location>
        <begin position="152"/>
        <end position="176"/>
    </location>
</feature>
<keyword evidence="3 11" id="KW-0812">Transmembrane</keyword>
<feature type="transmembrane region" description="Helical" evidence="13">
    <location>
        <begin position="42"/>
        <end position="64"/>
    </location>
</feature>
<evidence type="ECO:0000313" key="15">
    <source>
        <dbReference type="Proteomes" id="UP000695022"/>
    </source>
</evidence>
<evidence type="ECO:0000259" key="14">
    <source>
        <dbReference type="PROSITE" id="PS50262"/>
    </source>
</evidence>
<reference evidence="16" key="1">
    <citation type="submission" date="2025-08" db="UniProtKB">
        <authorList>
            <consortium name="RefSeq"/>
        </authorList>
    </citation>
    <scope>IDENTIFICATION</scope>
</reference>
<feature type="compositionally biased region" description="Basic residues" evidence="12">
    <location>
        <begin position="342"/>
        <end position="352"/>
    </location>
</feature>
<proteinExistence type="inferred from homology"/>